<name>A0ABS2NJQ0_9BACI</name>
<protein>
    <submittedName>
        <fullName evidence="1">Uncharacterized protein</fullName>
    </submittedName>
</protein>
<evidence type="ECO:0000313" key="2">
    <source>
        <dbReference type="Proteomes" id="UP001646157"/>
    </source>
</evidence>
<dbReference type="Proteomes" id="UP001646157">
    <property type="component" value="Unassembled WGS sequence"/>
</dbReference>
<evidence type="ECO:0000313" key="1">
    <source>
        <dbReference type="EMBL" id="MBM7588065.1"/>
    </source>
</evidence>
<comment type="caution">
    <text evidence="1">The sequence shown here is derived from an EMBL/GenBank/DDBJ whole genome shotgun (WGS) entry which is preliminary data.</text>
</comment>
<proteinExistence type="predicted"/>
<dbReference type="EMBL" id="JAFBDZ010000007">
    <property type="protein sequence ID" value="MBM7588065.1"/>
    <property type="molecule type" value="Genomic_DNA"/>
</dbReference>
<reference evidence="1 2" key="1">
    <citation type="submission" date="2021-01" db="EMBL/GenBank/DDBJ databases">
        <title>Genomic Encyclopedia of Type Strains, Phase IV (KMG-IV): sequencing the most valuable type-strain genomes for metagenomic binning, comparative biology and taxonomic classification.</title>
        <authorList>
            <person name="Goeker M."/>
        </authorList>
    </citation>
    <scope>NUCLEOTIDE SEQUENCE [LARGE SCALE GENOMIC DNA]</scope>
    <source>
        <strain evidence="1 2">DSM 24834</strain>
    </source>
</reference>
<gene>
    <name evidence="1" type="ORF">JOC86_004640</name>
</gene>
<keyword evidence="2" id="KW-1185">Reference proteome</keyword>
<dbReference type="RefSeq" id="WP_205175454.1">
    <property type="nucleotide sequence ID" value="NZ_JAFBDZ010000007.1"/>
</dbReference>
<sequence>MEQVIRKRAFIYAMSALFGASYKKKGVHLCDESTKLGRYTGKRLFIRVTTAQIWSGTLNLTQFSNPDARNDLFICPTSTMICPLGSIICP</sequence>
<organism evidence="1 2">
    <name type="scientific">Rossellomorea pakistanensis</name>
    <dbReference type="NCBI Taxonomy" id="992288"/>
    <lineage>
        <taxon>Bacteria</taxon>
        <taxon>Bacillati</taxon>
        <taxon>Bacillota</taxon>
        <taxon>Bacilli</taxon>
        <taxon>Bacillales</taxon>
        <taxon>Bacillaceae</taxon>
        <taxon>Rossellomorea</taxon>
    </lineage>
</organism>
<accession>A0ABS2NJQ0</accession>